<dbReference type="Gene3D" id="1.25.40.20">
    <property type="entry name" value="Ankyrin repeat-containing domain"/>
    <property type="match status" value="2"/>
</dbReference>
<dbReference type="PROSITE" id="PS50088">
    <property type="entry name" value="ANK_REPEAT"/>
    <property type="match status" value="3"/>
</dbReference>
<dbReference type="SMART" id="SM00248">
    <property type="entry name" value="ANK"/>
    <property type="match status" value="3"/>
</dbReference>
<evidence type="ECO:0000256" key="2">
    <source>
        <dbReference type="ARBA" id="ARBA00023043"/>
    </source>
</evidence>
<dbReference type="Pfam" id="PF00023">
    <property type="entry name" value="Ank"/>
    <property type="match status" value="1"/>
</dbReference>
<feature type="repeat" description="ANK" evidence="3">
    <location>
        <begin position="43"/>
        <end position="75"/>
    </location>
</feature>
<proteinExistence type="predicted"/>
<dbReference type="PRINTS" id="PR01415">
    <property type="entry name" value="ANKYRIN"/>
</dbReference>
<dbReference type="Pfam" id="PF12796">
    <property type="entry name" value="Ank_2"/>
    <property type="match status" value="1"/>
</dbReference>
<sequence>MQLLQSKNVDKNTLLHLSTKKNQMDVIQLLIDQGFNINIQNQDGWTALHFAVKNNNTKIIELLLNNKADINSTTKEGYTPLHLSIENGDLVSMLIQKGAKIDNVQTSQKVKAGGKLNVVYITYHEVIAALYGKLHEWVRTPEIVVQDTQKGKALLALEWKLSTSYCL</sequence>
<dbReference type="PROSITE" id="PS50297">
    <property type="entry name" value="ANK_REP_REGION"/>
    <property type="match status" value="2"/>
</dbReference>
<keyword evidence="1" id="KW-0677">Repeat</keyword>
<name>A0A6B2LML1_9EUKA</name>
<accession>A0A6B2LML1</accession>
<protein>
    <submittedName>
        <fullName evidence="4">Uncharacterized protein</fullName>
    </submittedName>
</protein>
<dbReference type="SUPFAM" id="SSF48403">
    <property type="entry name" value="Ankyrin repeat"/>
    <property type="match status" value="1"/>
</dbReference>
<evidence type="ECO:0000256" key="1">
    <source>
        <dbReference type="ARBA" id="ARBA00022737"/>
    </source>
</evidence>
<feature type="repeat" description="ANK" evidence="3">
    <location>
        <begin position="76"/>
        <end position="106"/>
    </location>
</feature>
<dbReference type="PANTHER" id="PTHR24198:SF165">
    <property type="entry name" value="ANKYRIN REPEAT-CONTAINING PROTEIN-RELATED"/>
    <property type="match status" value="1"/>
</dbReference>
<keyword evidence="2 3" id="KW-0040">ANK repeat</keyword>
<dbReference type="AlphaFoldDB" id="A0A6B2LML1"/>
<evidence type="ECO:0000313" key="4">
    <source>
        <dbReference type="EMBL" id="NDV37958.1"/>
    </source>
</evidence>
<reference evidence="4" key="1">
    <citation type="journal article" date="2020" name="J. Eukaryot. Microbiol.">
        <title>De novo Sequencing, Assembly and Annotation of the Transcriptome for the Free-Living Testate Amoeba Arcella intermedia.</title>
        <authorList>
            <person name="Ribeiro G.M."/>
            <person name="Porfirio-Sousa A.L."/>
            <person name="Maurer-Alcala X.X."/>
            <person name="Katz L.A."/>
            <person name="Lahr D.J.G."/>
        </authorList>
    </citation>
    <scope>NUCLEOTIDE SEQUENCE</scope>
</reference>
<evidence type="ECO:0000256" key="3">
    <source>
        <dbReference type="PROSITE-ProRule" id="PRU00023"/>
    </source>
</evidence>
<feature type="repeat" description="ANK" evidence="3">
    <location>
        <begin position="10"/>
        <end position="42"/>
    </location>
</feature>
<dbReference type="PANTHER" id="PTHR24198">
    <property type="entry name" value="ANKYRIN REPEAT AND PROTEIN KINASE DOMAIN-CONTAINING PROTEIN"/>
    <property type="match status" value="1"/>
</dbReference>
<dbReference type="InterPro" id="IPR002110">
    <property type="entry name" value="Ankyrin_rpt"/>
</dbReference>
<organism evidence="4">
    <name type="scientific">Arcella intermedia</name>
    <dbReference type="NCBI Taxonomy" id="1963864"/>
    <lineage>
        <taxon>Eukaryota</taxon>
        <taxon>Amoebozoa</taxon>
        <taxon>Tubulinea</taxon>
        <taxon>Elardia</taxon>
        <taxon>Arcellinida</taxon>
        <taxon>Sphaerothecina</taxon>
        <taxon>Arcellidae</taxon>
        <taxon>Arcella</taxon>
    </lineage>
</organism>
<dbReference type="InterPro" id="IPR036770">
    <property type="entry name" value="Ankyrin_rpt-contain_sf"/>
</dbReference>
<dbReference type="EMBL" id="GIBP01008989">
    <property type="protein sequence ID" value="NDV37958.1"/>
    <property type="molecule type" value="Transcribed_RNA"/>
</dbReference>